<dbReference type="Proteomes" id="UP001218629">
    <property type="component" value="Chromosome"/>
</dbReference>
<feature type="region of interest" description="Disordered" evidence="1">
    <location>
        <begin position="128"/>
        <end position="153"/>
    </location>
</feature>
<evidence type="ECO:0000313" key="2">
    <source>
        <dbReference type="EMBL" id="WEB45124.1"/>
    </source>
</evidence>
<evidence type="ECO:0000313" key="3">
    <source>
        <dbReference type="Proteomes" id="UP001218629"/>
    </source>
</evidence>
<accession>A0ABY8AJZ4</accession>
<name>A0ABY8AJZ4_9ACTN</name>
<feature type="compositionally biased region" description="Low complexity" evidence="1">
    <location>
        <begin position="128"/>
        <end position="146"/>
    </location>
</feature>
<dbReference type="EMBL" id="CP095749">
    <property type="protein sequence ID" value="WEB45124.1"/>
    <property type="molecule type" value="Genomic_DNA"/>
</dbReference>
<evidence type="ECO:0000256" key="1">
    <source>
        <dbReference type="SAM" id="MobiDB-lite"/>
    </source>
</evidence>
<dbReference type="RefSeq" id="WP_275311352.1">
    <property type="nucleotide sequence ID" value="NZ_CP095749.1"/>
</dbReference>
<organism evidence="2 3">
    <name type="scientific">Streptomyces yunnanensis</name>
    <dbReference type="NCBI Taxonomy" id="156453"/>
    <lineage>
        <taxon>Bacteria</taxon>
        <taxon>Bacillati</taxon>
        <taxon>Actinomycetota</taxon>
        <taxon>Actinomycetes</taxon>
        <taxon>Kitasatosporales</taxon>
        <taxon>Streptomycetaceae</taxon>
        <taxon>Streptomyces</taxon>
    </lineage>
</organism>
<reference evidence="2 3" key="1">
    <citation type="submission" date="2022-03" db="EMBL/GenBank/DDBJ databases">
        <title>Streptomyces yunnanensis P86,complete genome.</title>
        <authorList>
            <person name="Chen S."/>
            <person name="Zhang Q."/>
        </authorList>
    </citation>
    <scope>NUCLEOTIDE SEQUENCE [LARGE SCALE GENOMIC DNA]</scope>
    <source>
        <strain evidence="2 3">P86</strain>
    </source>
</reference>
<proteinExistence type="predicted"/>
<protein>
    <submittedName>
        <fullName evidence="2">Uncharacterized protein</fullName>
    </submittedName>
</protein>
<gene>
    <name evidence="2" type="ORF">MOV08_41410</name>
</gene>
<keyword evidence="3" id="KW-1185">Reference proteome</keyword>
<sequence>MKETVVAWWRRVRRRWTQASGLLLAFALVGLTTVCSRRPSKRKLRAQATAPAAQSRRAEEERKIRALIERLTAVEGLEHVFTRFTDCCARPYNGSIFENNPSPYALTCDMGAVAYFGVRGTSPTCCLGSAPPGSRTGGRRTASGGTRHTRSAP</sequence>